<dbReference type="InParanoid" id="O27615"/>
<organism evidence="1 2">
    <name type="scientific">Methanothermobacter thermautotrophicus (strain ATCC 29096 / DSM 1053 / JCM 10044 / NBRC 100330 / Delta H)</name>
    <name type="common">Methanobacterium thermoautotrophicum</name>
    <dbReference type="NCBI Taxonomy" id="187420"/>
    <lineage>
        <taxon>Archaea</taxon>
        <taxon>Methanobacteriati</taxon>
        <taxon>Methanobacteriota</taxon>
        <taxon>Methanomada group</taxon>
        <taxon>Methanobacteria</taxon>
        <taxon>Methanobacteriales</taxon>
        <taxon>Methanobacteriaceae</taxon>
        <taxon>Methanothermobacter</taxon>
    </lineage>
</organism>
<dbReference type="Pfam" id="PF09872">
    <property type="entry name" value="DUF2099"/>
    <property type="match status" value="1"/>
</dbReference>
<dbReference type="NCBIfam" id="TIGR03275">
    <property type="entry name" value="methan_mark_8"/>
    <property type="match status" value="1"/>
</dbReference>
<sequence>MFAVGEHVIEALGKSRVTVRNGRVVDVSEPLIDYCPLFHKYRGIEKITSEAIRQNIEFRIKDFGMCTGNRELRMRDFLSFGISEIISTLIEEGEVDAAVMVCDGAGTVIVTEPELAQGIGGRISGVVETSPEDEVIGSIGPEKVLDPEKATIDQVKGVERAFEMGYDRVAVTVADPAEAERLREMDGGEIYIFAVHLTGIDYRGAEKVINTADVVTSCASKYIRRIADRRALLKVGSAIPVYACTKNGKRFIELRIKRMGGIKDSGKGSGSPQPLV</sequence>
<dbReference type="InterPro" id="IPR009181">
    <property type="entry name" value="Methan_mark_8"/>
</dbReference>
<dbReference type="PATRIC" id="fig|187420.15.peg.1537"/>
<dbReference type="EMBL" id="AE000666">
    <property type="protein sequence ID" value="AAB86047.1"/>
    <property type="molecule type" value="Genomic_DNA"/>
</dbReference>
<reference evidence="1 2" key="1">
    <citation type="journal article" date="1997" name="J. Bacteriol.">
        <title>Complete genome sequence of Methanobacterium thermoautotrophicum deltaH: functional analysis and comparative genomics.</title>
        <authorList>
            <person name="Smith D.R."/>
            <person name="Doucette-Stamm L.A."/>
            <person name="Deloughery C."/>
            <person name="Lee H.-M."/>
            <person name="Dubois J."/>
            <person name="Aldredge T."/>
            <person name="Bashirzadeh R."/>
            <person name="Blakely D."/>
            <person name="Cook R."/>
            <person name="Gilbert K."/>
            <person name="Harrison D."/>
            <person name="Hoang L."/>
            <person name="Keagle P."/>
            <person name="Lumm W."/>
            <person name="Pothier B."/>
            <person name="Qiu D."/>
            <person name="Spadafora R."/>
            <person name="Vicare R."/>
            <person name="Wang Y."/>
            <person name="Wierzbowski J."/>
            <person name="Gibson R."/>
            <person name="Jiwani N."/>
            <person name="Caruso A."/>
            <person name="Bush D."/>
            <person name="Safer H."/>
            <person name="Patwell D."/>
            <person name="Prabhakar S."/>
            <person name="McDougall S."/>
            <person name="Shimer G."/>
            <person name="Goyal A."/>
            <person name="Pietrovski S."/>
            <person name="Church G.M."/>
            <person name="Daniels C.J."/>
            <person name="Mao J.-i."/>
            <person name="Rice P."/>
            <person name="Nolling J."/>
            <person name="Reeve J.N."/>
        </authorList>
    </citation>
    <scope>NUCLEOTIDE SEQUENCE [LARGE SCALE GENOMIC DNA]</scope>
    <source>
        <strain evidence="2">ATCC 29096 / DSM 1053 / JCM 10044 / NBRC 100330 / Delta H</strain>
    </source>
</reference>
<dbReference type="Proteomes" id="UP000005223">
    <property type="component" value="Chromosome"/>
</dbReference>
<dbReference type="EnsemblBacteria" id="AAB86047">
    <property type="protein sequence ID" value="AAB86047"/>
    <property type="gene ID" value="MTH_1574"/>
</dbReference>
<evidence type="ECO:0000313" key="1">
    <source>
        <dbReference type="EMBL" id="AAB86047.1"/>
    </source>
</evidence>
<dbReference type="AlphaFoldDB" id="O27615"/>
<evidence type="ECO:0000313" key="2">
    <source>
        <dbReference type="Proteomes" id="UP000005223"/>
    </source>
</evidence>
<protein>
    <submittedName>
        <fullName evidence="1">Conserved protein</fullName>
    </submittedName>
</protein>
<dbReference type="PaxDb" id="187420-MTH_1574"/>
<accession>O27615</accession>
<keyword evidence="2" id="KW-1185">Reference proteome</keyword>
<dbReference type="KEGG" id="mth:MTH_1574"/>
<dbReference type="FunCoup" id="O27615">
    <property type="interactions" value="1"/>
</dbReference>
<dbReference type="HOGENOM" id="CLU_982163_0_0_2"/>
<dbReference type="PIRSF" id="PIRSF004929">
    <property type="entry name" value="UCP004929"/>
    <property type="match status" value="1"/>
</dbReference>
<name>O27615_METTH</name>
<proteinExistence type="predicted"/>
<gene>
    <name evidence="1" type="ordered locus">MTH_1574</name>
</gene>
<dbReference type="PIR" id="A69077">
    <property type="entry name" value="A69077"/>
</dbReference>